<gene>
    <name evidence="8" type="ORF">HMPREF0402_03194</name>
</gene>
<dbReference type="EMBL" id="AGWJ02000026">
    <property type="protein sequence ID" value="EHO78089.1"/>
    <property type="molecule type" value="Genomic_DNA"/>
</dbReference>
<dbReference type="InterPro" id="IPR002197">
    <property type="entry name" value="HTH_Fis"/>
</dbReference>
<dbReference type="InterPro" id="IPR025944">
    <property type="entry name" value="Sigma_54_int_dom_CS"/>
</dbReference>
<dbReference type="FunFam" id="3.40.50.300:FF:000006">
    <property type="entry name" value="DNA-binding transcriptional regulator NtrC"/>
    <property type="match status" value="1"/>
</dbReference>
<dbReference type="SUPFAM" id="SSF46689">
    <property type="entry name" value="Homeodomain-like"/>
    <property type="match status" value="1"/>
</dbReference>
<dbReference type="PATRIC" id="fig|457404.5.peg.2921"/>
<dbReference type="PROSITE" id="PS50045">
    <property type="entry name" value="SIGMA54_INTERACT_4"/>
    <property type="match status" value="1"/>
</dbReference>
<evidence type="ECO:0000313" key="8">
    <source>
        <dbReference type="EMBL" id="EHO78089.1"/>
    </source>
</evidence>
<organism evidence="8 9">
    <name type="scientific">Fusobacterium ulcerans 12-1B</name>
    <dbReference type="NCBI Taxonomy" id="457404"/>
    <lineage>
        <taxon>Bacteria</taxon>
        <taxon>Fusobacteriati</taxon>
        <taxon>Fusobacteriota</taxon>
        <taxon>Fusobacteriia</taxon>
        <taxon>Fusobacteriales</taxon>
        <taxon>Fusobacteriaceae</taxon>
        <taxon>Fusobacterium</taxon>
    </lineage>
</organism>
<evidence type="ECO:0000259" key="7">
    <source>
        <dbReference type="PROSITE" id="PS50112"/>
    </source>
</evidence>
<dbReference type="InterPro" id="IPR009057">
    <property type="entry name" value="Homeodomain-like_sf"/>
</dbReference>
<dbReference type="Gene3D" id="3.40.50.300">
    <property type="entry name" value="P-loop containing nucleotide triphosphate hydrolases"/>
    <property type="match status" value="1"/>
</dbReference>
<accession>H1PXQ1</accession>
<dbReference type="Pfam" id="PF25601">
    <property type="entry name" value="AAA_lid_14"/>
    <property type="match status" value="1"/>
</dbReference>
<dbReference type="AlphaFoldDB" id="H1PXQ1"/>
<dbReference type="InterPro" id="IPR058031">
    <property type="entry name" value="AAA_lid_NorR"/>
</dbReference>
<dbReference type="CDD" id="cd00009">
    <property type="entry name" value="AAA"/>
    <property type="match status" value="1"/>
</dbReference>
<comment type="caution">
    <text evidence="8">The sequence shown here is derived from an EMBL/GenBank/DDBJ whole genome shotgun (WGS) entry which is preliminary data.</text>
</comment>
<protein>
    <recommendedName>
        <fullName evidence="10">PAS domain S-box protein</fullName>
    </recommendedName>
</protein>
<dbReference type="Pfam" id="PF02954">
    <property type="entry name" value="HTH_8"/>
    <property type="match status" value="1"/>
</dbReference>
<keyword evidence="4" id="KW-0804">Transcription</keyword>
<dbReference type="SUPFAM" id="SSF55785">
    <property type="entry name" value="PYP-like sensor domain (PAS domain)"/>
    <property type="match status" value="1"/>
</dbReference>
<dbReference type="InterPro" id="IPR002078">
    <property type="entry name" value="Sigma_54_int"/>
</dbReference>
<dbReference type="Gene3D" id="1.10.8.60">
    <property type="match status" value="1"/>
</dbReference>
<evidence type="ECO:0000313" key="9">
    <source>
        <dbReference type="Proteomes" id="UP000003233"/>
    </source>
</evidence>
<dbReference type="Proteomes" id="UP000003233">
    <property type="component" value="Unassembled WGS sequence"/>
</dbReference>
<evidence type="ECO:0000256" key="1">
    <source>
        <dbReference type="ARBA" id="ARBA00022741"/>
    </source>
</evidence>
<keyword evidence="2" id="KW-0067">ATP-binding</keyword>
<keyword evidence="9" id="KW-1185">Reference proteome</keyword>
<dbReference type="GO" id="GO:0006355">
    <property type="term" value="P:regulation of DNA-templated transcription"/>
    <property type="evidence" value="ECO:0007669"/>
    <property type="project" value="InterPro"/>
</dbReference>
<name>H1PXQ1_9FUSO</name>
<dbReference type="InterPro" id="IPR027417">
    <property type="entry name" value="P-loop_NTPase"/>
</dbReference>
<dbReference type="PRINTS" id="PR01590">
    <property type="entry name" value="HTHFIS"/>
</dbReference>
<sequence length="460" mass="52501">MGKTLVLDELLKLVVDSLYLSILIDENGKICYIGRSYADILGVSIENVIGVPIEEVIPNTCLPRVLKTGKEEIGELFMMKNGEMTICNRFPIRDKDGVIRGALSSATFHDLDHIQKLNNDINKLHNEIQSYQHKLSILKKTTFSIDSVIGNAPEILKIKETIKKVADSNLSILITGETGTGKEVFADAIHNLSNRRFENFIKINCAAIPKDLMEAELFGYTEGAFSGAVKGGKVGKLEYGNKGTILFDEIGEFPFSLQAKLLRVLQEKELEKVGSNKTINLDIRVICCTNQDLKEMVKGNRFREDLYYRINIIEIHIPPLREHKEDIPLLCEHFIKKINKCHGCSIEDISEKMMENFQKYHWPGNIRELEHVLERACVTTTSGILQEEHFDFFLPRIFIEQSIDEEENRKDTLAYQKNQTEYKAILKALETSGKNKTRAAKILNITRSQLYEKLKKYNLM</sequence>
<dbReference type="SMART" id="SM00382">
    <property type="entry name" value="AAA"/>
    <property type="match status" value="1"/>
</dbReference>
<feature type="coiled-coil region" evidence="5">
    <location>
        <begin position="114"/>
        <end position="141"/>
    </location>
</feature>
<dbReference type="PANTHER" id="PTHR32071:SF57">
    <property type="entry name" value="C4-DICARBOXYLATE TRANSPORT TRANSCRIPTIONAL REGULATORY PROTEIN DCTD"/>
    <property type="match status" value="1"/>
</dbReference>
<evidence type="ECO:0000256" key="3">
    <source>
        <dbReference type="ARBA" id="ARBA00023015"/>
    </source>
</evidence>
<feature type="domain" description="PAS" evidence="7">
    <location>
        <begin position="22"/>
        <end position="50"/>
    </location>
</feature>
<keyword evidence="1" id="KW-0547">Nucleotide-binding</keyword>
<dbReference type="BioCyc" id="FSP457404-HMP:GTSQ-3239-MONOMER"/>
<reference evidence="8 9" key="1">
    <citation type="submission" date="2012-07" db="EMBL/GenBank/DDBJ databases">
        <title>The Genome Sequence of Fusobacterium ulcerans 12_1B.</title>
        <authorList>
            <consortium name="The Broad Institute Genome Sequencing Platform"/>
            <person name="Earl A."/>
            <person name="Ward D."/>
            <person name="Feldgarden M."/>
            <person name="Gevers D."/>
            <person name="Strauss J."/>
            <person name="Ambrose C.E."/>
            <person name="Allen-Vercoe E."/>
            <person name="Walker B."/>
            <person name="Young S.K."/>
            <person name="Zeng Q."/>
            <person name="Gargeya S."/>
            <person name="Fitzgerald M."/>
            <person name="Haas B."/>
            <person name="Abouelleil A."/>
            <person name="Alvarado L."/>
            <person name="Arachchi H.M."/>
            <person name="Berlin A.M."/>
            <person name="Chapman S.B."/>
            <person name="Goldberg J."/>
            <person name="Griggs A."/>
            <person name="Gujja S."/>
            <person name="Hansen M."/>
            <person name="Howarth C."/>
            <person name="Imamovic A."/>
            <person name="Larimer J."/>
            <person name="McCowen C."/>
            <person name="Montmayeur A."/>
            <person name="Murphy C."/>
            <person name="Neiman D."/>
            <person name="Pearson M."/>
            <person name="Priest M."/>
            <person name="Roberts A."/>
            <person name="Saif S."/>
            <person name="Shea T."/>
            <person name="Sisk P."/>
            <person name="Sykes S."/>
            <person name="Wortman J."/>
            <person name="Nusbaum C."/>
            <person name="Birren B."/>
        </authorList>
    </citation>
    <scope>NUCLEOTIDE SEQUENCE [LARGE SCALE GENOMIC DNA]</scope>
    <source>
        <strain evidence="8 9">12_1B</strain>
    </source>
</reference>
<dbReference type="InterPro" id="IPR025662">
    <property type="entry name" value="Sigma_54_int_dom_ATP-bd_1"/>
</dbReference>
<evidence type="ECO:0000259" key="6">
    <source>
        <dbReference type="PROSITE" id="PS50045"/>
    </source>
</evidence>
<dbReference type="PROSITE" id="PS50112">
    <property type="entry name" value="PAS"/>
    <property type="match status" value="1"/>
</dbReference>
<proteinExistence type="predicted"/>
<feature type="domain" description="Sigma-54 factor interaction" evidence="6">
    <location>
        <begin position="148"/>
        <end position="378"/>
    </location>
</feature>
<dbReference type="Gene3D" id="3.30.450.20">
    <property type="entry name" value="PAS domain"/>
    <property type="match status" value="1"/>
</dbReference>
<dbReference type="Pfam" id="PF00158">
    <property type="entry name" value="Sigma54_activat"/>
    <property type="match status" value="1"/>
</dbReference>
<evidence type="ECO:0000256" key="4">
    <source>
        <dbReference type="ARBA" id="ARBA00023163"/>
    </source>
</evidence>
<dbReference type="InterPro" id="IPR000014">
    <property type="entry name" value="PAS"/>
</dbReference>
<dbReference type="HOGENOM" id="CLU_000445_8_1_0"/>
<dbReference type="PROSITE" id="PS00688">
    <property type="entry name" value="SIGMA54_INTERACT_3"/>
    <property type="match status" value="1"/>
</dbReference>
<dbReference type="Pfam" id="PF13426">
    <property type="entry name" value="PAS_9"/>
    <property type="match status" value="1"/>
</dbReference>
<dbReference type="PANTHER" id="PTHR32071">
    <property type="entry name" value="TRANSCRIPTIONAL REGULATORY PROTEIN"/>
    <property type="match status" value="1"/>
</dbReference>
<evidence type="ECO:0008006" key="10">
    <source>
        <dbReference type="Google" id="ProtNLM"/>
    </source>
</evidence>
<evidence type="ECO:0000256" key="2">
    <source>
        <dbReference type="ARBA" id="ARBA00022840"/>
    </source>
</evidence>
<dbReference type="PROSITE" id="PS00675">
    <property type="entry name" value="SIGMA54_INTERACT_1"/>
    <property type="match status" value="1"/>
</dbReference>
<dbReference type="GO" id="GO:0043565">
    <property type="term" value="F:sequence-specific DNA binding"/>
    <property type="evidence" value="ECO:0007669"/>
    <property type="project" value="InterPro"/>
</dbReference>
<dbReference type="InterPro" id="IPR035965">
    <property type="entry name" value="PAS-like_dom_sf"/>
</dbReference>
<dbReference type="SUPFAM" id="SSF52540">
    <property type="entry name" value="P-loop containing nucleoside triphosphate hydrolases"/>
    <property type="match status" value="1"/>
</dbReference>
<keyword evidence="3" id="KW-0805">Transcription regulation</keyword>
<dbReference type="Gene3D" id="1.10.10.60">
    <property type="entry name" value="Homeodomain-like"/>
    <property type="match status" value="1"/>
</dbReference>
<dbReference type="CDD" id="cd00130">
    <property type="entry name" value="PAS"/>
    <property type="match status" value="1"/>
</dbReference>
<dbReference type="RefSeq" id="WP_008699081.1">
    <property type="nucleotide sequence ID" value="NZ_KE161010.1"/>
</dbReference>
<dbReference type="InterPro" id="IPR003593">
    <property type="entry name" value="AAA+_ATPase"/>
</dbReference>
<evidence type="ECO:0000256" key="5">
    <source>
        <dbReference type="SAM" id="Coils"/>
    </source>
</evidence>
<keyword evidence="5" id="KW-0175">Coiled coil</keyword>
<dbReference type="GO" id="GO:0005524">
    <property type="term" value="F:ATP binding"/>
    <property type="evidence" value="ECO:0007669"/>
    <property type="project" value="UniProtKB-KW"/>
</dbReference>